<dbReference type="InterPro" id="IPR000390">
    <property type="entry name" value="Small_drug/metabolite_transptr"/>
</dbReference>
<evidence type="ECO:0000256" key="5">
    <source>
        <dbReference type="ARBA" id="ARBA00022519"/>
    </source>
</evidence>
<evidence type="ECO:0000256" key="1">
    <source>
        <dbReference type="ARBA" id="ARBA00004651"/>
    </source>
</evidence>
<protein>
    <submittedName>
        <fullName evidence="14">LuxR family transcriptional regulator</fullName>
    </submittedName>
</protein>
<feature type="transmembrane region" description="Helical" evidence="12">
    <location>
        <begin position="149"/>
        <end position="166"/>
    </location>
</feature>
<evidence type="ECO:0000256" key="3">
    <source>
        <dbReference type="ARBA" id="ARBA00022475"/>
    </source>
</evidence>
<evidence type="ECO:0000259" key="13">
    <source>
        <dbReference type="Pfam" id="PF00892"/>
    </source>
</evidence>
<feature type="transmembrane region" description="Helical" evidence="12">
    <location>
        <begin position="30"/>
        <end position="50"/>
    </location>
</feature>
<evidence type="ECO:0000256" key="11">
    <source>
        <dbReference type="ARBA" id="ARBA00023136"/>
    </source>
</evidence>
<proteinExistence type="inferred from homology"/>
<keyword evidence="9 12" id="KW-1133">Transmembrane helix</keyword>
<evidence type="ECO:0000256" key="8">
    <source>
        <dbReference type="ARBA" id="ARBA00022985"/>
    </source>
</evidence>
<reference evidence="14 15" key="1">
    <citation type="submission" date="2018-09" db="EMBL/GenBank/DDBJ databases">
        <title>Cohnella cavernae sp. nov., isolated from a karst cave.</title>
        <authorList>
            <person name="Zhu H."/>
        </authorList>
    </citation>
    <scope>NUCLEOTIDE SEQUENCE [LARGE SCALE GENOMIC DNA]</scope>
    <source>
        <strain evidence="14 15">K2E09-144</strain>
    </source>
</reference>
<comment type="caution">
    <text evidence="14">The sequence shown here is derived from an EMBL/GenBank/DDBJ whole genome shotgun (WGS) entry which is preliminary data.</text>
</comment>
<accession>A0A398CRG9</accession>
<feature type="transmembrane region" description="Helical" evidence="12">
    <location>
        <begin position="92"/>
        <end position="112"/>
    </location>
</feature>
<comment type="similarity">
    <text evidence="2">Belongs to the EamA transporter family.</text>
</comment>
<feature type="transmembrane region" description="Helical" evidence="12">
    <location>
        <begin position="207"/>
        <end position="226"/>
    </location>
</feature>
<feature type="transmembrane region" description="Helical" evidence="12">
    <location>
        <begin position="62"/>
        <end position="80"/>
    </location>
</feature>
<dbReference type="InterPro" id="IPR037185">
    <property type="entry name" value="EmrE-like"/>
</dbReference>
<keyword evidence="4" id="KW-0444">Lipid biosynthesis</keyword>
<keyword evidence="7 12" id="KW-0812">Transmembrane</keyword>
<dbReference type="GO" id="GO:0022857">
    <property type="term" value="F:transmembrane transporter activity"/>
    <property type="evidence" value="ECO:0007669"/>
    <property type="project" value="InterPro"/>
</dbReference>
<sequence length="281" mass="30852">MAILAILLVILSGFIHSIWNLFAKKSINKIVFLWYCQWAAVLLFLPLAWIDARTIESLPANGWLLMAASMILHGAYVLLLAKAYTIGDLSQVYPIMRGISPLVVPVIGVLILGENLKMLGWSGIVVILVGIFLGGSFKFKDHREFLSGPIILAFLVGIMITSYTVVDKVTLQYVPAITLNEATNVGNLLILTFMALKSKGLKREWLVNWKTIMLGGILAPGGYILFLKALEILPVSQLAPMREIGTVFGTLMGVFMLRESQGRSRIIASILITIGIVLLAQ</sequence>
<comment type="subcellular location">
    <subcellularLocation>
        <location evidence="1">Cell membrane</location>
        <topology evidence="1">Multi-pass membrane protein</topology>
    </subcellularLocation>
</comment>
<dbReference type="EMBL" id="QXJM01000037">
    <property type="protein sequence ID" value="RIE03378.1"/>
    <property type="molecule type" value="Genomic_DNA"/>
</dbReference>
<keyword evidence="15" id="KW-1185">Reference proteome</keyword>
<keyword evidence="11 12" id="KW-0472">Membrane</keyword>
<name>A0A398CRG9_9BACL</name>
<feature type="domain" description="EamA" evidence="13">
    <location>
        <begin position="150"/>
        <end position="279"/>
    </location>
</feature>
<feature type="transmembrane region" description="Helical" evidence="12">
    <location>
        <begin position="172"/>
        <end position="195"/>
    </location>
</feature>
<evidence type="ECO:0000313" key="15">
    <source>
        <dbReference type="Proteomes" id="UP000266340"/>
    </source>
</evidence>
<dbReference type="RefSeq" id="WP_119149568.1">
    <property type="nucleotide sequence ID" value="NZ_JBHSOV010000005.1"/>
</dbReference>
<keyword evidence="6" id="KW-0441">Lipid A biosynthesis</keyword>
<dbReference type="AlphaFoldDB" id="A0A398CRG9"/>
<dbReference type="SUPFAM" id="SSF103481">
    <property type="entry name" value="Multidrug resistance efflux transporter EmrE"/>
    <property type="match status" value="2"/>
</dbReference>
<dbReference type="Gene3D" id="1.10.3730.20">
    <property type="match status" value="2"/>
</dbReference>
<dbReference type="Pfam" id="PF00892">
    <property type="entry name" value="EamA"/>
    <property type="match status" value="2"/>
</dbReference>
<evidence type="ECO:0000256" key="10">
    <source>
        <dbReference type="ARBA" id="ARBA00023098"/>
    </source>
</evidence>
<dbReference type="GO" id="GO:0005886">
    <property type="term" value="C:plasma membrane"/>
    <property type="evidence" value="ECO:0007669"/>
    <property type="project" value="UniProtKB-SubCell"/>
</dbReference>
<feature type="domain" description="EamA" evidence="13">
    <location>
        <begin position="4"/>
        <end position="133"/>
    </location>
</feature>
<evidence type="ECO:0000256" key="2">
    <source>
        <dbReference type="ARBA" id="ARBA00007362"/>
    </source>
</evidence>
<dbReference type="PANTHER" id="PTHR30561">
    <property type="entry name" value="SMR FAMILY PROTON-DEPENDENT DRUG EFFLUX TRANSPORTER SUGE"/>
    <property type="match status" value="1"/>
</dbReference>
<keyword evidence="5" id="KW-0997">Cell inner membrane</keyword>
<dbReference type="GO" id="GO:0009103">
    <property type="term" value="P:lipopolysaccharide biosynthetic process"/>
    <property type="evidence" value="ECO:0007669"/>
    <property type="project" value="UniProtKB-KW"/>
</dbReference>
<evidence type="ECO:0000256" key="12">
    <source>
        <dbReference type="SAM" id="Phobius"/>
    </source>
</evidence>
<organism evidence="14 15">
    <name type="scientific">Cohnella faecalis</name>
    <dbReference type="NCBI Taxonomy" id="2315694"/>
    <lineage>
        <taxon>Bacteria</taxon>
        <taxon>Bacillati</taxon>
        <taxon>Bacillota</taxon>
        <taxon>Bacilli</taxon>
        <taxon>Bacillales</taxon>
        <taxon>Paenibacillaceae</taxon>
        <taxon>Cohnella</taxon>
    </lineage>
</organism>
<dbReference type="PANTHER" id="PTHR30561:SF9">
    <property type="entry name" value="4-AMINO-4-DEOXY-L-ARABINOSE-PHOSPHOUNDECAPRENOL FLIPPASE SUBUNIT ARNF-RELATED"/>
    <property type="match status" value="1"/>
</dbReference>
<feature type="transmembrane region" description="Helical" evidence="12">
    <location>
        <begin position="264"/>
        <end position="280"/>
    </location>
</feature>
<dbReference type="InterPro" id="IPR000620">
    <property type="entry name" value="EamA_dom"/>
</dbReference>
<evidence type="ECO:0000313" key="14">
    <source>
        <dbReference type="EMBL" id="RIE03378.1"/>
    </source>
</evidence>
<evidence type="ECO:0000256" key="4">
    <source>
        <dbReference type="ARBA" id="ARBA00022516"/>
    </source>
</evidence>
<evidence type="ECO:0000256" key="6">
    <source>
        <dbReference type="ARBA" id="ARBA00022556"/>
    </source>
</evidence>
<keyword evidence="3" id="KW-1003">Cell membrane</keyword>
<dbReference type="Proteomes" id="UP000266340">
    <property type="component" value="Unassembled WGS sequence"/>
</dbReference>
<feature type="transmembrane region" description="Helical" evidence="12">
    <location>
        <begin position="6"/>
        <end position="23"/>
    </location>
</feature>
<keyword evidence="8" id="KW-0448">Lipopolysaccharide biosynthesis</keyword>
<keyword evidence="10" id="KW-0443">Lipid metabolism</keyword>
<feature type="transmembrane region" description="Helical" evidence="12">
    <location>
        <begin position="118"/>
        <end position="137"/>
    </location>
</feature>
<evidence type="ECO:0000256" key="7">
    <source>
        <dbReference type="ARBA" id="ARBA00022692"/>
    </source>
</evidence>
<dbReference type="OrthoDB" id="157232at2"/>
<gene>
    <name evidence="14" type="ORF">D3H35_11920</name>
</gene>
<evidence type="ECO:0000256" key="9">
    <source>
        <dbReference type="ARBA" id="ARBA00022989"/>
    </source>
</evidence>